<feature type="transmembrane region" description="Helical" evidence="11">
    <location>
        <begin position="93"/>
        <end position="115"/>
    </location>
</feature>
<dbReference type="PANTHER" id="PTHR43221">
    <property type="entry name" value="PROTEASE HTPX"/>
    <property type="match status" value="1"/>
</dbReference>
<proteinExistence type="predicted"/>
<dbReference type="PANTHER" id="PTHR43221:SF2">
    <property type="entry name" value="PROTEASE HTPX HOMOLOG"/>
    <property type="match status" value="1"/>
</dbReference>
<protein>
    <recommendedName>
        <fullName evidence="12">Peptidase M48 domain-containing protein</fullName>
    </recommendedName>
</protein>
<feature type="transmembrane region" description="Helical" evidence="11">
    <location>
        <begin position="195"/>
        <end position="213"/>
    </location>
</feature>
<reference evidence="13 14" key="1">
    <citation type="submission" date="2017-10" db="EMBL/GenBank/DDBJ databases">
        <title>Sedimentibacterium mangrovi gen. nov., sp. nov., a novel member of family Phyllobacteriacea isolated from mangrove sediment.</title>
        <authorList>
            <person name="Liao H."/>
            <person name="Tian Y."/>
        </authorList>
    </citation>
    <scope>NUCLEOTIDE SEQUENCE [LARGE SCALE GENOMIC DNA]</scope>
    <source>
        <strain evidence="13 14">X9-2-2</strain>
    </source>
</reference>
<evidence type="ECO:0000259" key="12">
    <source>
        <dbReference type="Pfam" id="PF01435"/>
    </source>
</evidence>
<dbReference type="AlphaFoldDB" id="A0A2G1QGW6"/>
<keyword evidence="8 11" id="KW-1133">Transmembrane helix</keyword>
<feature type="transmembrane region" description="Helical" evidence="11">
    <location>
        <begin position="152"/>
        <end position="175"/>
    </location>
</feature>
<evidence type="ECO:0000256" key="7">
    <source>
        <dbReference type="ARBA" id="ARBA00022833"/>
    </source>
</evidence>
<evidence type="ECO:0000256" key="4">
    <source>
        <dbReference type="ARBA" id="ARBA00022692"/>
    </source>
</evidence>
<keyword evidence="7" id="KW-0862">Zinc</keyword>
<keyword evidence="6" id="KW-0378">Hydrolase</keyword>
<dbReference type="InterPro" id="IPR050083">
    <property type="entry name" value="HtpX_protease"/>
</dbReference>
<evidence type="ECO:0000256" key="2">
    <source>
        <dbReference type="ARBA" id="ARBA00022475"/>
    </source>
</evidence>
<dbReference type="Pfam" id="PF01435">
    <property type="entry name" value="Peptidase_M48"/>
    <property type="match status" value="1"/>
</dbReference>
<name>A0A2G1QGW6_9HYPH</name>
<dbReference type="GO" id="GO:0046872">
    <property type="term" value="F:metal ion binding"/>
    <property type="evidence" value="ECO:0007669"/>
    <property type="project" value="UniProtKB-KW"/>
</dbReference>
<dbReference type="GO" id="GO:0004222">
    <property type="term" value="F:metalloendopeptidase activity"/>
    <property type="evidence" value="ECO:0007669"/>
    <property type="project" value="InterPro"/>
</dbReference>
<comment type="cofactor">
    <cofactor evidence="1">
        <name>Zn(2+)</name>
        <dbReference type="ChEBI" id="CHEBI:29105"/>
    </cofactor>
</comment>
<comment type="caution">
    <text evidence="13">The sequence shown here is derived from an EMBL/GenBank/DDBJ whole genome shotgun (WGS) entry which is preliminary data.</text>
</comment>
<keyword evidence="3" id="KW-0645">Protease</keyword>
<dbReference type="GO" id="GO:0006508">
    <property type="term" value="P:proteolysis"/>
    <property type="evidence" value="ECO:0007669"/>
    <property type="project" value="UniProtKB-KW"/>
</dbReference>
<feature type="transmembrane region" description="Helical" evidence="11">
    <location>
        <begin position="38"/>
        <end position="56"/>
    </location>
</feature>
<keyword evidence="5" id="KW-0479">Metal-binding</keyword>
<dbReference type="InterPro" id="IPR001915">
    <property type="entry name" value="Peptidase_M48"/>
</dbReference>
<evidence type="ECO:0000256" key="8">
    <source>
        <dbReference type="ARBA" id="ARBA00022989"/>
    </source>
</evidence>
<organism evidence="13 14">
    <name type="scientific">Zhengella mangrovi</name>
    <dbReference type="NCBI Taxonomy" id="1982044"/>
    <lineage>
        <taxon>Bacteria</taxon>
        <taxon>Pseudomonadati</taxon>
        <taxon>Pseudomonadota</taxon>
        <taxon>Alphaproteobacteria</taxon>
        <taxon>Hyphomicrobiales</taxon>
        <taxon>Notoacmeibacteraceae</taxon>
        <taxon>Zhengella</taxon>
    </lineage>
</organism>
<dbReference type="Gene3D" id="3.30.2010.10">
    <property type="entry name" value="Metalloproteases ('zincins'), catalytic domain"/>
    <property type="match status" value="1"/>
</dbReference>
<evidence type="ECO:0000256" key="3">
    <source>
        <dbReference type="ARBA" id="ARBA00022670"/>
    </source>
</evidence>
<evidence type="ECO:0000256" key="6">
    <source>
        <dbReference type="ARBA" id="ARBA00022801"/>
    </source>
</evidence>
<feature type="domain" description="Peptidase M48" evidence="12">
    <location>
        <begin position="236"/>
        <end position="444"/>
    </location>
</feature>
<evidence type="ECO:0000256" key="9">
    <source>
        <dbReference type="ARBA" id="ARBA00023049"/>
    </source>
</evidence>
<keyword evidence="14" id="KW-1185">Reference proteome</keyword>
<evidence type="ECO:0000256" key="11">
    <source>
        <dbReference type="SAM" id="Phobius"/>
    </source>
</evidence>
<keyword evidence="4 11" id="KW-0812">Transmembrane</keyword>
<evidence type="ECO:0000313" key="13">
    <source>
        <dbReference type="EMBL" id="PHP64694.1"/>
    </source>
</evidence>
<dbReference type="OrthoDB" id="15218at2"/>
<evidence type="ECO:0000256" key="5">
    <source>
        <dbReference type="ARBA" id="ARBA00022723"/>
    </source>
</evidence>
<sequence>MGQKRDLQEPDRHLYPLPCQNGKAMRLAFFLPLDPKVLAIRYAAVTGLLMFMLWLYGEPPSGIAWAILPNPITAITHIPDVITSILSFTTGSWGFGFFVFWLLNLMQLGLLVGLIRYGFWHFRPDLIENLPLLGVPSLETSQLDGRRLRRPWWIVPVFMLFTTFGVVYLITGLIYHLLNPRYYQAVWMGMENPGPVPLFIALGLSVLGLFWGYRYTLRLKGLMGNVFGVQYLPADEALTQEVHRMATLLDIPPPRVGVMNVVNAYAAGPDPENAEVIIGRPLLRNLSKDEIRAIIGHELGHVVSGDMRQMQFAEGFQSMFGNVFTVVTTLVAAVAASQARDKTTRYAIQTGSSSFHMVGRALIGFVSELMVKGLSRSREYHADAIGASLSSPEAMASALEKIAQIHTPRDVEASYSYLMFFGSSFGNLFSTHPTNERRIAALRDGTYTRLLPHKK</sequence>
<evidence type="ECO:0000256" key="1">
    <source>
        <dbReference type="ARBA" id="ARBA00001947"/>
    </source>
</evidence>
<dbReference type="EMBL" id="PDVP01000026">
    <property type="protein sequence ID" value="PHP64694.1"/>
    <property type="molecule type" value="Genomic_DNA"/>
</dbReference>
<keyword evidence="9" id="KW-0482">Metalloprotease</keyword>
<gene>
    <name evidence="13" type="ORF">CSC94_22980</name>
</gene>
<evidence type="ECO:0000256" key="10">
    <source>
        <dbReference type="ARBA" id="ARBA00023136"/>
    </source>
</evidence>
<keyword evidence="2" id="KW-1003">Cell membrane</keyword>
<accession>A0A2G1QGW6</accession>
<keyword evidence="10 11" id="KW-0472">Membrane</keyword>
<dbReference type="Proteomes" id="UP000221168">
    <property type="component" value="Unassembled WGS sequence"/>
</dbReference>
<evidence type="ECO:0000313" key="14">
    <source>
        <dbReference type="Proteomes" id="UP000221168"/>
    </source>
</evidence>